<dbReference type="EMBL" id="FNOK01000075">
    <property type="protein sequence ID" value="SDZ45071.1"/>
    <property type="molecule type" value="Genomic_DNA"/>
</dbReference>
<organism evidence="1 2">
    <name type="scientific">Saccharopolyspora shandongensis</name>
    <dbReference type="NCBI Taxonomy" id="418495"/>
    <lineage>
        <taxon>Bacteria</taxon>
        <taxon>Bacillati</taxon>
        <taxon>Actinomycetota</taxon>
        <taxon>Actinomycetes</taxon>
        <taxon>Pseudonocardiales</taxon>
        <taxon>Pseudonocardiaceae</taxon>
        <taxon>Saccharopolyspora</taxon>
    </lineage>
</organism>
<dbReference type="RefSeq" id="WP_093277528.1">
    <property type="nucleotide sequence ID" value="NZ_FNOK01000075.1"/>
</dbReference>
<dbReference type="Proteomes" id="UP000199529">
    <property type="component" value="Unassembled WGS sequence"/>
</dbReference>
<dbReference type="AlphaFoldDB" id="A0A1H3T5E5"/>
<proteinExistence type="predicted"/>
<dbReference type="PROSITE" id="PS51257">
    <property type="entry name" value="PROKAR_LIPOPROTEIN"/>
    <property type="match status" value="1"/>
</dbReference>
<evidence type="ECO:0000313" key="2">
    <source>
        <dbReference type="Proteomes" id="UP000199529"/>
    </source>
</evidence>
<evidence type="ECO:0000313" key="1">
    <source>
        <dbReference type="EMBL" id="SDZ45071.1"/>
    </source>
</evidence>
<accession>A0A1H3T5E5</accession>
<gene>
    <name evidence="1" type="ORF">SAMN05216215_107514</name>
</gene>
<keyword evidence="2" id="KW-1185">Reference proteome</keyword>
<name>A0A1H3T5E5_9PSEU</name>
<sequence>MRDSGGALLDRSFPGGLLAAAVLVSGCTSLAGQSASTPPGLAVGVASAGGAASSESGAGADVMASDIHAVDIAVDLEFAENGGGWMVSYVEGKWDGFAITK</sequence>
<reference evidence="2" key="1">
    <citation type="submission" date="2016-10" db="EMBL/GenBank/DDBJ databases">
        <authorList>
            <person name="Varghese N."/>
            <person name="Submissions S."/>
        </authorList>
    </citation>
    <scope>NUCLEOTIDE SEQUENCE [LARGE SCALE GENOMIC DNA]</scope>
    <source>
        <strain evidence="2">CGMCC 4.3530</strain>
    </source>
</reference>
<protein>
    <submittedName>
        <fullName evidence="1">Uncharacterized protein</fullName>
    </submittedName>
</protein>